<feature type="non-terminal residue" evidence="1">
    <location>
        <position position="125"/>
    </location>
</feature>
<feature type="non-terminal residue" evidence="1">
    <location>
        <position position="1"/>
    </location>
</feature>
<evidence type="ECO:0000313" key="1">
    <source>
        <dbReference type="EMBL" id="CRZ12926.1"/>
    </source>
</evidence>
<name>A0A0H5RGS2_9EUKA</name>
<organism evidence="1">
    <name type="scientific">Spongospora subterranea</name>
    <dbReference type="NCBI Taxonomy" id="70186"/>
    <lineage>
        <taxon>Eukaryota</taxon>
        <taxon>Sar</taxon>
        <taxon>Rhizaria</taxon>
        <taxon>Endomyxa</taxon>
        <taxon>Phytomyxea</taxon>
        <taxon>Plasmodiophorida</taxon>
        <taxon>Plasmodiophoridae</taxon>
        <taxon>Spongospora</taxon>
    </lineage>
</organism>
<dbReference type="AlphaFoldDB" id="A0A0H5RGS2"/>
<accession>A0A0H5RGS2</accession>
<proteinExistence type="predicted"/>
<sequence length="125" mass="14185">LRRLRSVIRWRRKRDKIMGSLESSLGDDNAVSRGGSRLGNSFASGSQTILNDYFHETPRLSQSSVFVVPSGCKANVFQRLPNDSQKRIPFLLRQRQDALATKSVTSSQLRSDCLEKYCRLLKLLV</sequence>
<reference evidence="1" key="1">
    <citation type="submission" date="2015-04" db="EMBL/GenBank/DDBJ databases">
        <title>The genome sequence of the plant pathogenic Rhizarian Plasmodiophora brassicae reveals insights in its biotrophic life cycle and the origin of chitin synthesis.</title>
        <authorList>
            <person name="Schwelm A."/>
            <person name="Fogelqvist J."/>
            <person name="Knaust A."/>
            <person name="Julke S."/>
            <person name="Lilja T."/>
            <person name="Dhandapani V."/>
            <person name="Bonilla-Rosso G."/>
            <person name="Karlsson M."/>
            <person name="Shevchenko A."/>
            <person name="Choi S.R."/>
            <person name="Kim H.G."/>
            <person name="Park J.Y."/>
            <person name="Lim Y.P."/>
            <person name="Ludwig-Muller J."/>
            <person name="Dixelius C."/>
        </authorList>
    </citation>
    <scope>NUCLEOTIDE SEQUENCE</scope>
    <source>
        <tissue evidence="1">Potato root galls</tissue>
    </source>
</reference>
<protein>
    <submittedName>
        <fullName evidence="1">Uncharacterized protein</fullName>
    </submittedName>
</protein>
<dbReference type="EMBL" id="HACM01012484">
    <property type="protein sequence ID" value="CRZ12926.1"/>
    <property type="molecule type" value="Transcribed_RNA"/>
</dbReference>